<evidence type="ECO:0000313" key="1">
    <source>
        <dbReference type="EMBL" id="CEG42028.1"/>
    </source>
</evidence>
<dbReference type="RefSeq" id="XP_024578397.1">
    <property type="nucleotide sequence ID" value="XM_024727863.1"/>
</dbReference>
<dbReference type="Proteomes" id="UP000054928">
    <property type="component" value="Unassembled WGS sequence"/>
</dbReference>
<name>A0A0P1ALZ3_PLAHL</name>
<keyword evidence="2" id="KW-1185">Reference proteome</keyword>
<accession>A0A0P1ALZ3</accession>
<reference evidence="2" key="1">
    <citation type="submission" date="2014-09" db="EMBL/GenBank/DDBJ databases">
        <authorList>
            <person name="Sharma Rahul"/>
            <person name="Thines Marco"/>
        </authorList>
    </citation>
    <scope>NUCLEOTIDE SEQUENCE [LARGE SCALE GENOMIC DNA]</scope>
</reference>
<dbReference type="GeneID" id="36407390"/>
<organism evidence="1 2">
    <name type="scientific">Plasmopara halstedii</name>
    <name type="common">Downy mildew of sunflower</name>
    <dbReference type="NCBI Taxonomy" id="4781"/>
    <lineage>
        <taxon>Eukaryota</taxon>
        <taxon>Sar</taxon>
        <taxon>Stramenopiles</taxon>
        <taxon>Oomycota</taxon>
        <taxon>Peronosporomycetes</taxon>
        <taxon>Peronosporales</taxon>
        <taxon>Peronosporaceae</taxon>
        <taxon>Plasmopara</taxon>
    </lineage>
</organism>
<proteinExistence type="predicted"/>
<evidence type="ECO:0000313" key="2">
    <source>
        <dbReference type="Proteomes" id="UP000054928"/>
    </source>
</evidence>
<sequence>MEIQCRLQKQLETLRLAQNYALISVLPPTHLQITTLREDALDFRRNANGVAQVWGRNVLGENYAPKIDPLRYHRTFAASDIFKRMKRVLITNYLNLRFHTRCPSLSADCSAWNIVSASEHPGGNYAALCRNPIGNDDFFKGLCELMIDICFPMSYLILFKKLNCSEVQLNNHPSCRLRFGYLSTSVLNHQL</sequence>
<dbReference type="OrthoDB" id="116124at2759"/>
<dbReference type="AlphaFoldDB" id="A0A0P1ALZ3"/>
<dbReference type="EMBL" id="CCYD01000610">
    <property type="protein sequence ID" value="CEG42028.1"/>
    <property type="molecule type" value="Genomic_DNA"/>
</dbReference>
<protein>
    <submittedName>
        <fullName evidence="1">Uncharacterized protein</fullName>
    </submittedName>
</protein>